<feature type="transmembrane region" description="Helical" evidence="1">
    <location>
        <begin position="562"/>
        <end position="592"/>
    </location>
</feature>
<dbReference type="AlphaFoldDB" id="A0A5J4WVA5"/>
<dbReference type="EMBL" id="SNRW01000896">
    <property type="protein sequence ID" value="KAA6398723.1"/>
    <property type="molecule type" value="Genomic_DNA"/>
</dbReference>
<protein>
    <recommendedName>
        <fullName evidence="4">Right handed beta helix domain-containing protein</fullName>
    </recommendedName>
</protein>
<evidence type="ECO:0000256" key="1">
    <source>
        <dbReference type="SAM" id="Phobius"/>
    </source>
</evidence>
<evidence type="ECO:0000313" key="2">
    <source>
        <dbReference type="EMBL" id="KAA6398723.1"/>
    </source>
</evidence>
<evidence type="ECO:0008006" key="4">
    <source>
        <dbReference type="Google" id="ProtNLM"/>
    </source>
</evidence>
<sequence length="614" mass="68644">MGIDIITDDEQYYKQILEGSLSILQNSVYYDLFYGYFSLEQDTNPGFKLIYVKFPREEEFDGSINEVLGDGIITTELQVNLIGLKHLEKVSIDQEKGYKRGYISIKGDGEQNQQRVILGGGAEDEGEGQFVITISEGTIGDILIWNIEMQKWLGGFIKADGGKSISLRDCLFYGGGTVIHNTIGRLEATKCEFMGKGAFVDIDSFIITSQGYIDISESIFHHGSFLGQEKGCIVCNEQSTYCLIWSSYFVDNKLGSESAAVLITTQTCKQLSIKGTADLYGEFSEFSDAIFTQNGNTVLLEAVGNVITVEQYDGGINHYADNQVKFENCFFTNNKGFGFGGTIALNIKSKCNFTNIDIIDYISASTLCFDFYFANIIKINISNNSFEKCISHEVEERGILIHIDEEQFKANSLVIIENNIFRENVGQKTGGIFFQLMSRAFYYSFANNSFYKNLIVGESFSELGQGKGAEDAYIQWYYFPDGWTADNIKQKITDIFQGSTTYQYSQTVYYEVLKRIIDQDYDEMILYGYIDLLNNEENQSEQELDQKDSSESDQNPSSGKGVGIGIIIAIAIGALIVVAAIIVIIIVIIVCLKKKSQGSDSQSTNSVEMNANQW</sequence>
<keyword evidence="1" id="KW-1133">Transmembrane helix</keyword>
<proteinExistence type="predicted"/>
<gene>
    <name evidence="2" type="ORF">EZS28_005748</name>
</gene>
<dbReference type="InterPro" id="IPR011050">
    <property type="entry name" value="Pectin_lyase_fold/virulence"/>
</dbReference>
<dbReference type="Proteomes" id="UP000324800">
    <property type="component" value="Unassembled WGS sequence"/>
</dbReference>
<evidence type="ECO:0000313" key="3">
    <source>
        <dbReference type="Proteomes" id="UP000324800"/>
    </source>
</evidence>
<name>A0A5J4WVA5_9EUKA</name>
<keyword evidence="1" id="KW-0472">Membrane</keyword>
<comment type="caution">
    <text evidence="2">The sequence shown here is derived from an EMBL/GenBank/DDBJ whole genome shotgun (WGS) entry which is preliminary data.</text>
</comment>
<accession>A0A5J4WVA5</accession>
<reference evidence="2 3" key="1">
    <citation type="submission" date="2019-03" db="EMBL/GenBank/DDBJ databases">
        <title>Single cell metagenomics reveals metabolic interactions within the superorganism composed of flagellate Streblomastix strix and complex community of Bacteroidetes bacteria on its surface.</title>
        <authorList>
            <person name="Treitli S.C."/>
            <person name="Kolisko M."/>
            <person name="Husnik F."/>
            <person name="Keeling P."/>
            <person name="Hampl V."/>
        </authorList>
    </citation>
    <scope>NUCLEOTIDE SEQUENCE [LARGE SCALE GENOMIC DNA]</scope>
    <source>
        <strain evidence="2">ST1C</strain>
    </source>
</reference>
<dbReference type="SUPFAM" id="SSF51126">
    <property type="entry name" value="Pectin lyase-like"/>
    <property type="match status" value="2"/>
</dbReference>
<organism evidence="2 3">
    <name type="scientific">Streblomastix strix</name>
    <dbReference type="NCBI Taxonomy" id="222440"/>
    <lineage>
        <taxon>Eukaryota</taxon>
        <taxon>Metamonada</taxon>
        <taxon>Preaxostyla</taxon>
        <taxon>Oxymonadida</taxon>
        <taxon>Streblomastigidae</taxon>
        <taxon>Streblomastix</taxon>
    </lineage>
</organism>
<keyword evidence="1" id="KW-0812">Transmembrane</keyword>